<dbReference type="AlphaFoldDB" id="D4DL28"/>
<comment type="caution">
    <text evidence="1">The sequence shown here is derived from an EMBL/GenBank/DDBJ whole genome shotgun (WGS) entry which is preliminary data.</text>
</comment>
<sequence length="68" mass="7530">MIFTNCLPEDSYEGEVNGITMSWHQNAKGRLPELAEKYGADAKKLKAMAEHLTHASLVRLGKPTGFIL</sequence>
<gene>
    <name evidence="1" type="ORF">TRV_07902</name>
</gene>
<dbReference type="HOGENOM" id="CLU_2795778_0_0_1"/>
<dbReference type="Proteomes" id="UP000008383">
    <property type="component" value="Unassembled WGS sequence"/>
</dbReference>
<protein>
    <submittedName>
        <fullName evidence="1">Uncharacterized protein</fullName>
    </submittedName>
</protein>
<accession>D4DL28</accession>
<name>D4DL28_TRIVH</name>
<dbReference type="KEGG" id="tve:TRV_07902"/>
<dbReference type="GeneID" id="9579274"/>
<reference evidence="2" key="1">
    <citation type="journal article" date="2011" name="Genome Biol.">
        <title>Comparative and functional genomics provide insights into the pathogenicity of dermatophytic fungi.</title>
        <authorList>
            <person name="Burmester A."/>
            <person name="Shelest E."/>
            <person name="Gloeckner G."/>
            <person name="Heddergott C."/>
            <person name="Schindler S."/>
            <person name="Staib P."/>
            <person name="Heidel A."/>
            <person name="Felder M."/>
            <person name="Petzold A."/>
            <person name="Szafranski K."/>
            <person name="Feuermann M."/>
            <person name="Pedruzzi I."/>
            <person name="Priebe S."/>
            <person name="Groth M."/>
            <person name="Winkler R."/>
            <person name="Li W."/>
            <person name="Kniemeyer O."/>
            <person name="Schroeckh V."/>
            <person name="Hertweck C."/>
            <person name="Hube B."/>
            <person name="White T.C."/>
            <person name="Platzer M."/>
            <person name="Guthke R."/>
            <person name="Heitman J."/>
            <person name="Woestemeyer J."/>
            <person name="Zipfel P.F."/>
            <person name="Monod M."/>
            <person name="Brakhage A.A."/>
        </authorList>
    </citation>
    <scope>NUCLEOTIDE SEQUENCE [LARGE SCALE GENOMIC DNA]</scope>
    <source>
        <strain evidence="2">HKI 0517</strain>
    </source>
</reference>
<proteinExistence type="predicted"/>
<evidence type="ECO:0000313" key="2">
    <source>
        <dbReference type="Proteomes" id="UP000008383"/>
    </source>
</evidence>
<dbReference type="EMBL" id="ACYE01000491">
    <property type="protein sequence ID" value="EFE37421.1"/>
    <property type="molecule type" value="Genomic_DNA"/>
</dbReference>
<dbReference type="RefSeq" id="XP_003018066.1">
    <property type="nucleotide sequence ID" value="XM_003018020.1"/>
</dbReference>
<organism evidence="1 2">
    <name type="scientific">Trichophyton verrucosum (strain HKI 0517)</name>
    <dbReference type="NCBI Taxonomy" id="663202"/>
    <lineage>
        <taxon>Eukaryota</taxon>
        <taxon>Fungi</taxon>
        <taxon>Dikarya</taxon>
        <taxon>Ascomycota</taxon>
        <taxon>Pezizomycotina</taxon>
        <taxon>Eurotiomycetes</taxon>
        <taxon>Eurotiomycetidae</taxon>
        <taxon>Onygenales</taxon>
        <taxon>Arthrodermataceae</taxon>
        <taxon>Trichophyton</taxon>
    </lineage>
</organism>
<evidence type="ECO:0000313" key="1">
    <source>
        <dbReference type="EMBL" id="EFE37421.1"/>
    </source>
</evidence>
<keyword evidence="2" id="KW-1185">Reference proteome</keyword>